<accession>A0A4Q2DX19</accession>
<name>A0A4Q2DX19_9AGAR</name>
<keyword evidence="1" id="KW-0472">Membrane</keyword>
<keyword evidence="3" id="KW-1185">Reference proteome</keyword>
<protein>
    <submittedName>
        <fullName evidence="2">Uncharacterized protein</fullName>
    </submittedName>
</protein>
<sequence>MSGSSPSPSLTTTDVLETIGLTTPPPPGATSIPDNSFLQPVVTPAPTPCHEVIIQLSTALVVKYDDFYPNTPIESFRPVYRALSDGSLISPPLDEEQRSANLSLLVIGALAAVFLRNIYASADYIHRGRVKKKTLFYLLLASQLLAPVSLTPIIVSFFTENVNCTVVVHISYLAAMTSLGILITGILGIKAYKCLENPKILLILLGLLQLAATAFVILDVIMTKGTRRLTGS</sequence>
<keyword evidence="1" id="KW-1133">Transmembrane helix</keyword>
<comment type="caution">
    <text evidence="2">The sequence shown here is derived from an EMBL/GenBank/DDBJ whole genome shotgun (WGS) entry which is preliminary data.</text>
</comment>
<dbReference type="OrthoDB" id="3267487at2759"/>
<dbReference type="EMBL" id="SDEE01000014">
    <property type="protein sequence ID" value="RXW24803.1"/>
    <property type="molecule type" value="Genomic_DNA"/>
</dbReference>
<proteinExistence type="predicted"/>
<feature type="transmembrane region" description="Helical" evidence="1">
    <location>
        <begin position="102"/>
        <end position="122"/>
    </location>
</feature>
<evidence type="ECO:0000313" key="3">
    <source>
        <dbReference type="Proteomes" id="UP000290288"/>
    </source>
</evidence>
<evidence type="ECO:0000256" key="1">
    <source>
        <dbReference type="SAM" id="Phobius"/>
    </source>
</evidence>
<feature type="transmembrane region" description="Helical" evidence="1">
    <location>
        <begin position="134"/>
        <end position="158"/>
    </location>
</feature>
<gene>
    <name evidence="2" type="ORF">EST38_g1068</name>
</gene>
<evidence type="ECO:0000313" key="2">
    <source>
        <dbReference type="EMBL" id="RXW24803.1"/>
    </source>
</evidence>
<feature type="transmembrane region" description="Helical" evidence="1">
    <location>
        <begin position="170"/>
        <end position="189"/>
    </location>
</feature>
<organism evidence="2 3">
    <name type="scientific">Candolleomyces aberdarensis</name>
    <dbReference type="NCBI Taxonomy" id="2316362"/>
    <lineage>
        <taxon>Eukaryota</taxon>
        <taxon>Fungi</taxon>
        <taxon>Dikarya</taxon>
        <taxon>Basidiomycota</taxon>
        <taxon>Agaricomycotina</taxon>
        <taxon>Agaricomycetes</taxon>
        <taxon>Agaricomycetidae</taxon>
        <taxon>Agaricales</taxon>
        <taxon>Agaricineae</taxon>
        <taxon>Psathyrellaceae</taxon>
        <taxon>Candolleomyces</taxon>
    </lineage>
</organism>
<dbReference type="Proteomes" id="UP000290288">
    <property type="component" value="Unassembled WGS sequence"/>
</dbReference>
<keyword evidence="1" id="KW-0812">Transmembrane</keyword>
<feature type="transmembrane region" description="Helical" evidence="1">
    <location>
        <begin position="201"/>
        <end position="222"/>
    </location>
</feature>
<reference evidence="2 3" key="1">
    <citation type="submission" date="2019-01" db="EMBL/GenBank/DDBJ databases">
        <title>Draft genome sequence of Psathyrella aberdarensis IHI B618.</title>
        <authorList>
            <person name="Buettner E."/>
            <person name="Kellner H."/>
        </authorList>
    </citation>
    <scope>NUCLEOTIDE SEQUENCE [LARGE SCALE GENOMIC DNA]</scope>
    <source>
        <strain evidence="2 3">IHI B618</strain>
    </source>
</reference>
<dbReference type="AlphaFoldDB" id="A0A4Q2DX19"/>